<dbReference type="RefSeq" id="WP_015021890.1">
    <property type="nucleotide sequence ID" value="NZ_JACFPA010000001.1"/>
</dbReference>
<dbReference type="InterPro" id="IPR003593">
    <property type="entry name" value="AAA+_ATPase"/>
</dbReference>
<accession>A0A0F4LXV5</accession>
<dbReference type="InterPro" id="IPR015854">
    <property type="entry name" value="ABC_transpr_LolD-like"/>
</dbReference>
<evidence type="ECO:0000256" key="3">
    <source>
        <dbReference type="ARBA" id="ARBA00022840"/>
    </source>
</evidence>
<dbReference type="GO" id="GO:0005524">
    <property type="term" value="F:ATP binding"/>
    <property type="evidence" value="ECO:0007669"/>
    <property type="project" value="UniProtKB-KW"/>
</dbReference>
<proteinExistence type="predicted"/>
<dbReference type="CDD" id="cd03255">
    <property type="entry name" value="ABC_MJ0796_LolCDE_FtsE"/>
    <property type="match status" value="1"/>
</dbReference>
<dbReference type="GO" id="GO:0005886">
    <property type="term" value="C:plasma membrane"/>
    <property type="evidence" value="ECO:0007669"/>
    <property type="project" value="TreeGrafter"/>
</dbReference>
<protein>
    <submittedName>
        <fullName evidence="4">ABC transporter ATP-binding protein</fullName>
    </submittedName>
</protein>
<name>A0A0F4LXV5_9BIFI</name>
<dbReference type="SUPFAM" id="SSF52540">
    <property type="entry name" value="P-loop containing nucleoside triphosphate hydrolases"/>
    <property type="match status" value="1"/>
</dbReference>
<keyword evidence="2" id="KW-0547">Nucleotide-binding</keyword>
<dbReference type="Proteomes" id="UP000317536">
    <property type="component" value="Unassembled WGS sequence"/>
</dbReference>
<dbReference type="GO" id="GO:0022857">
    <property type="term" value="F:transmembrane transporter activity"/>
    <property type="evidence" value="ECO:0007669"/>
    <property type="project" value="TreeGrafter"/>
</dbReference>
<dbReference type="SMART" id="SM00382">
    <property type="entry name" value="AAA"/>
    <property type="match status" value="1"/>
</dbReference>
<dbReference type="PROSITE" id="PS00211">
    <property type="entry name" value="ABC_TRANSPORTER_1"/>
    <property type="match status" value="1"/>
</dbReference>
<dbReference type="AlphaFoldDB" id="A0A0F4LXV5"/>
<evidence type="ECO:0000313" key="5">
    <source>
        <dbReference type="Proteomes" id="UP000317536"/>
    </source>
</evidence>
<dbReference type="PANTHER" id="PTHR24220:SF86">
    <property type="entry name" value="ABC TRANSPORTER ABCH.1"/>
    <property type="match status" value="1"/>
</dbReference>
<dbReference type="InterPro" id="IPR027417">
    <property type="entry name" value="P-loop_NTPase"/>
</dbReference>
<dbReference type="OMA" id="ATCDITY"/>
<evidence type="ECO:0000256" key="2">
    <source>
        <dbReference type="ARBA" id="ARBA00022741"/>
    </source>
</evidence>
<reference evidence="4 5" key="1">
    <citation type="submission" date="2019-07" db="EMBL/GenBank/DDBJ databases">
        <title>Bifidobacterium asteroides genomes.</title>
        <authorList>
            <person name="Zheng H."/>
        </authorList>
    </citation>
    <scope>NUCLEOTIDE SEQUENCE [LARGE SCALE GENOMIC DNA]</scope>
    <source>
        <strain evidence="4 5">W8111</strain>
    </source>
</reference>
<dbReference type="PANTHER" id="PTHR24220">
    <property type="entry name" value="IMPORT ATP-BINDING PROTEIN"/>
    <property type="match status" value="1"/>
</dbReference>
<dbReference type="InterPro" id="IPR017871">
    <property type="entry name" value="ABC_transporter-like_CS"/>
</dbReference>
<dbReference type="EMBL" id="VMHJ01000001">
    <property type="protein sequence ID" value="TSJ86903.1"/>
    <property type="molecule type" value="Genomic_DNA"/>
</dbReference>
<dbReference type="PROSITE" id="PS50893">
    <property type="entry name" value="ABC_TRANSPORTER_2"/>
    <property type="match status" value="1"/>
</dbReference>
<evidence type="ECO:0000256" key="1">
    <source>
        <dbReference type="ARBA" id="ARBA00022448"/>
    </source>
</evidence>
<dbReference type="GO" id="GO:0016887">
    <property type="term" value="F:ATP hydrolysis activity"/>
    <property type="evidence" value="ECO:0007669"/>
    <property type="project" value="InterPro"/>
</dbReference>
<comment type="caution">
    <text evidence="4">The sequence shown here is derived from an EMBL/GenBank/DDBJ whole genome shotgun (WGS) entry which is preliminary data.</text>
</comment>
<evidence type="ECO:0000313" key="4">
    <source>
        <dbReference type="EMBL" id="TSJ86903.1"/>
    </source>
</evidence>
<dbReference type="InterPro" id="IPR017911">
    <property type="entry name" value="MacB-like_ATP-bd"/>
</dbReference>
<dbReference type="InterPro" id="IPR003439">
    <property type="entry name" value="ABC_transporter-like_ATP-bd"/>
</dbReference>
<sequence length="242" mass="25899">MSESTKPLVALQGVSAVVTLGNKDRLTTVNDVSLELFAGMTYSIVGKSGAGKTSLISIIGMLNTQFSGRYLYKGQDVGALSDRRLSFMRAGHIGFVFQNYSLIGHLSALENVELALWYGQHARRPRATGASASARRRRCLAALASVGLRDKAGELPKRLSGGEQQRVAIARALVNQPELLICDEPTGALDTKTSGEVLSVLRDAVREHATTLLLVTHDDDLAATCDITYTMSGGELHAPSID</sequence>
<dbReference type="OrthoDB" id="3242895at2"/>
<dbReference type="Gene3D" id="3.40.50.300">
    <property type="entry name" value="P-loop containing nucleotide triphosphate hydrolases"/>
    <property type="match status" value="1"/>
</dbReference>
<dbReference type="GeneID" id="93050478"/>
<dbReference type="Pfam" id="PF00005">
    <property type="entry name" value="ABC_tran"/>
    <property type="match status" value="1"/>
</dbReference>
<gene>
    <name evidence="4" type="ORF">FPK29_04425</name>
</gene>
<keyword evidence="1" id="KW-0813">Transport</keyword>
<organism evidence="4 5">
    <name type="scientific">Bifidobacterium asteroides</name>
    <dbReference type="NCBI Taxonomy" id="1684"/>
    <lineage>
        <taxon>Bacteria</taxon>
        <taxon>Bacillati</taxon>
        <taxon>Actinomycetota</taxon>
        <taxon>Actinomycetes</taxon>
        <taxon>Bifidobacteriales</taxon>
        <taxon>Bifidobacteriaceae</taxon>
        <taxon>Bifidobacterium</taxon>
    </lineage>
</organism>
<keyword evidence="3 4" id="KW-0067">ATP-binding</keyword>